<dbReference type="Proteomes" id="UP000034029">
    <property type="component" value="Chromosome"/>
</dbReference>
<proteinExistence type="predicted"/>
<dbReference type="RefSeq" id="WP_046789757.1">
    <property type="nucleotide sequence ID" value="NZ_CP011366.1"/>
</dbReference>
<sequence>MNQNNTEQTGIVNIIMVAVGILLAGVSALSGTSVAQAEEAQSVEPESVTESLAVETQSIYIDANVLSDYAAGDTKVTGETVPDAEVTVTYPGEKEFTAKADEKGQFSIGSLPELENGDEVKVVSEKDGQTFEIFFNYKNS</sequence>
<dbReference type="EMBL" id="CP011366">
    <property type="protein sequence ID" value="AKG73567.1"/>
    <property type="molecule type" value="Genomic_DNA"/>
</dbReference>
<dbReference type="InterPro" id="IPR041498">
    <property type="entry name" value="Big_6"/>
</dbReference>
<dbReference type="InterPro" id="IPR013783">
    <property type="entry name" value="Ig-like_fold"/>
</dbReference>
<reference evidence="4" key="2">
    <citation type="submission" date="2015-04" db="EMBL/GenBank/DDBJ databases">
        <title>Complete genome sequence of Salinicoccus halodurans strain H3B36, isolated from the Qaidam basin of China.</title>
        <authorList>
            <person name="Ma Y."/>
            <person name="Jiang K."/>
            <person name="Xue Y."/>
        </authorList>
    </citation>
    <scope>NUCLEOTIDE SEQUENCE [LARGE SCALE GENOMIC DNA]</scope>
    <source>
        <strain evidence="4">H3B36</strain>
    </source>
</reference>
<evidence type="ECO:0000313" key="2">
    <source>
        <dbReference type="EMBL" id="AKG73567.1"/>
    </source>
</evidence>
<keyword evidence="4" id="KW-1185">Reference proteome</keyword>
<dbReference type="OrthoDB" id="2389979at2"/>
<accession>A0A0F7HKF6</accession>
<gene>
    <name evidence="2" type="ORF">AAT16_04670</name>
    <name evidence="3" type="ORF">SAMN05216235_0170</name>
</gene>
<feature type="domain" description="Bacterial Ig" evidence="1">
    <location>
        <begin position="70"/>
        <end position="125"/>
    </location>
</feature>
<evidence type="ECO:0000313" key="3">
    <source>
        <dbReference type="EMBL" id="SFK52694.1"/>
    </source>
</evidence>
<dbReference type="EMBL" id="FOTB01000001">
    <property type="protein sequence ID" value="SFK52694.1"/>
    <property type="molecule type" value="Genomic_DNA"/>
</dbReference>
<reference evidence="3 5" key="3">
    <citation type="submission" date="2016-10" db="EMBL/GenBank/DDBJ databases">
        <authorList>
            <person name="Varghese N."/>
            <person name="Submissions S."/>
        </authorList>
    </citation>
    <scope>NUCLEOTIDE SEQUENCE [LARGE SCALE GENOMIC DNA]</scope>
    <source>
        <strain evidence="3 5">CGMCC 1.6501</strain>
    </source>
</reference>
<dbReference type="Proteomes" id="UP000183090">
    <property type="component" value="Unassembled WGS sequence"/>
</dbReference>
<organism evidence="3 5">
    <name type="scientific">Salinicoccus halodurans</name>
    <dbReference type="NCBI Taxonomy" id="407035"/>
    <lineage>
        <taxon>Bacteria</taxon>
        <taxon>Bacillati</taxon>
        <taxon>Bacillota</taxon>
        <taxon>Bacilli</taxon>
        <taxon>Bacillales</taxon>
        <taxon>Staphylococcaceae</taxon>
        <taxon>Salinicoccus</taxon>
    </lineage>
</organism>
<evidence type="ECO:0000313" key="4">
    <source>
        <dbReference type="Proteomes" id="UP000034029"/>
    </source>
</evidence>
<name>A0A0F7HKF6_9STAP</name>
<dbReference type="Gene3D" id="2.60.40.10">
    <property type="entry name" value="Immunoglobulins"/>
    <property type="match status" value="1"/>
</dbReference>
<dbReference type="AlphaFoldDB" id="A0A0F7HKF6"/>
<dbReference type="KEGG" id="shv:AAT16_04670"/>
<reference evidence="2 4" key="1">
    <citation type="journal article" date="2015" name="Int. J. Syst. Evol. Microbiol.">
        <title>Complete genome sequence of Salinicoccus halodurans H3B36, isolated from the Qaidam Basin in China.</title>
        <authorList>
            <person name="Jiang K."/>
            <person name="Xue Y."/>
            <person name="Ma Y."/>
        </authorList>
    </citation>
    <scope>NUCLEOTIDE SEQUENCE [LARGE SCALE GENOMIC DNA]</scope>
    <source>
        <strain evidence="2 4">H3B36</strain>
    </source>
</reference>
<evidence type="ECO:0000313" key="5">
    <source>
        <dbReference type="Proteomes" id="UP000183090"/>
    </source>
</evidence>
<evidence type="ECO:0000259" key="1">
    <source>
        <dbReference type="Pfam" id="PF17936"/>
    </source>
</evidence>
<dbReference type="Pfam" id="PF17936">
    <property type="entry name" value="Big_6"/>
    <property type="match status" value="1"/>
</dbReference>
<protein>
    <recommendedName>
        <fullName evidence="1">Bacterial Ig domain-containing protein</fullName>
    </recommendedName>
</protein>